<dbReference type="Proteomes" id="UP000027604">
    <property type="component" value="Chromosome I"/>
</dbReference>
<evidence type="ECO:0000256" key="1">
    <source>
        <dbReference type="ARBA" id="ARBA00004613"/>
    </source>
</evidence>
<dbReference type="InterPro" id="IPR008638">
    <property type="entry name" value="FhaB/CdiA-like_TPS"/>
</dbReference>
<dbReference type="KEGG" id="jag:GJA_1458"/>
<keyword evidence="3" id="KW-0732">Signal</keyword>
<keyword evidence="6" id="KW-1185">Reference proteome</keyword>
<dbReference type="InterPro" id="IPR011050">
    <property type="entry name" value="Pectin_lyase_fold/virulence"/>
</dbReference>
<dbReference type="RefSeq" id="WP_038490265.1">
    <property type="nucleotide sequence ID" value="NZ_HG322949.1"/>
</dbReference>
<dbReference type="EMBL" id="HG322949">
    <property type="protein sequence ID" value="CDG82109.1"/>
    <property type="molecule type" value="Genomic_DNA"/>
</dbReference>
<dbReference type="InterPro" id="IPR041248">
    <property type="entry name" value="YDG"/>
</dbReference>
<dbReference type="Gene3D" id="2.160.20.110">
    <property type="match status" value="3"/>
</dbReference>
<comment type="subcellular location">
    <subcellularLocation>
        <location evidence="1">Secreted</location>
    </subcellularLocation>
</comment>
<dbReference type="PATRIC" id="fig|1349767.4.peg.3158"/>
<dbReference type="Pfam" id="PF07581">
    <property type="entry name" value="Glug"/>
    <property type="match status" value="2"/>
</dbReference>
<sequence length="2386" mass="230474">MNRIYRSIWNQSTGAYTAVSENVRSAGKRSLPGCTGGGARFALTTLAAAMMLGFGSLALAGPGGGTVVAGAANIGGTPGNMVIRQGSQHAVINWATFNIGHGEAVTFQQPNSNAVALNRVLGSDGTRIRGNLSANGKVFIVNPNGILFGQGASVNTAGLVASTLDISNSDFMSGKYQFSGAGTGKVLNQGSISAPGGYVALLGAHVSNEGTISARLGSVVLAAGKAITLDVAGDGLLNVAINEGAVGALVTNGGLIQADGGSVLLSAQAAGDLLKTVVNNTGVIEAHSIAARNGTIKLLGDMQSGTVNAGGTLDASAPDSGHGGFIDTSARQVRIDEGIRVTSAAAKGLAGTWLIDPADFNIAASGGDISGALLSRTLMNGNVNILSTMGASGTQGNINVNDTVAWSAHKLTLNAQNNININRAMLGSGSASLALEYGQGSALGAGSAYHVAAPVNLPAGNNFSTKQGSGGALVAYTVLNSLGAAGSVSQTDLQGVNGGLAGNYVLGSDIDASSTAGWNGGAGFTPLGAAPGAPFTGRFDGLGHVINGLTMNRVELDTGLFGTIGAAGVVRNLGLTGGSIELTGELSGIYPYPFSVAPLAAVNHGLIDNSHASVPVTSSNYAQTAGLVGLNAGTISNSSASGNVTDSNYAGAGGLVSLNSATGIIQNSFASGNVSVVNSAAGGLVMRNEGSIGNSYANGNISGTSGAGAGGLVGQNVGGSISNSYATGDVAGDNTLGGLVGSNDNLSSISNSYATGSVVGSGSTIGGLAGANQGTASNVYATGAVTGFGNVGGLVGGNSGALANGYASGKVTASNAGGGVIGLHSGGAVANLYFNSSINNLLSGKGNQTGGSGSASGLSTSQMTTASNYAGLNFSSTPGAPGNAWVLVNASGGGINNAGGGGGTYPMLASEYSTTIGNAHQLQLMAMDLGPSAVYTLGRNIDAGKTVGTGDVWFGSFIPLGASLGINYLGSLDGQGHVISGLNVNLPGNTQVGLFGVIGGSGKVVNLGLDGGSVRGQFEVGAIAGRNQGAISNSFSTAAVQGDTTVGGLVGFNSLGSVSNAYASGPVAAVNGETGGLVGKSQAGAISNSFANGAVSSTSGTTGGLLASSSGDTISGSFWDINGTGRATSAIGPGQYSPSGGLFTAVTRTLAIYAGAGWDLTGSWVVYDGVSAPLLRSFMTQYTVLANSDSKTYDGLAYSGNSGFVVSGVADGRISGSVTVAGSAQGAVNAGDYALRPGGLVSSGGQLGGYSINYIDGALTVNRALLSVSGASADNKIYDGLLGAQISNAVFSGLVAGDAGLVNLTSSFASKNAGNGIAVTVGLDGASAGNYTLAPVTGLSANITPKALSISGLAAGNKVYDGSGTTSLSGGTLNGLVAGETLAFSASGAFADPNAGIAKTVTVSGATLADGSGLASNYTVGNPTGLTADITPKGLTISGMSAAAKVYDGLLHASLSGGTLVGLVNGETLSFSNQSGVFSDQNAGMAKAVTVSGTTLADGSGLASNYTVSDPTGLSADITPKALTVSGLGAASKVYDGLLNASLSGGTLLGLVNGETLSITKQSGAFSDQNAGIGKAVTVSGTTLADGTGLASNYTVSDPTGLTADIIPKALTIVGVTAGNKIYDGNMSASLSGGTLSGFVGSETVGLSGLSGAFSDKHAGAGKAVTVTGAMLTDGTGLASNYTVGNPAGLTADIGKATITGVSGISAGNKVYDGTAAASLETAGALFAGLVGGDDVLVAHASGVFSDQNAGAGKTVAISGLALGGADAGNYSLASGTASATADITPRALTLTGITAGNKVYDGNTKASLSGGTLNGLVGSETLGVTGLSAAFADKNAAHGIAVTVSGATLADGSGLASNYSIGNPAGLTADITPKALTLAGVQAADKVYDGTTAASLSGGSLIGLVGGETLGIAGQAGTFSDKQAGSGKTVLVSGTTLLDGTGLASNYTVSDPLGLTASIGRATISSVSGITAGDKVYDSTTLAALNTAGASFNGMLAGDQLSVAGAGGLFSDKNVGSGKTVAISGIALGGADAGNYLLASDTASSSATIAAATLTASASGIDKVYDGGTKASVTLGDNRLAGDVLTVSNSGAQFSDKNVASGKAVTVSGISLSGADAGNYIVNDTAGTSASITPATLTVSASGIDKVYDAGTAASVTLRDNRIGNDVLSISSGSVNFSDKNAGVGKTVTVNGISISGADAGNYTVNTTASTSASITPALLTVKVNNAEKDQGGINPAFSVSYNGLLGADTVASEVSGDLRFNTPAGAGSVIGNYLVSAAGHASNNYALNYVDGVLTVNPTVALQSAVANVIGVTAVVPAQGNMVASDVAVGLDASDNKGEARTVKPLIQASGALASYAVPGLNLTVIDRGMNVPAEARAASAADD</sequence>
<proteinExistence type="predicted"/>
<evidence type="ECO:0000256" key="3">
    <source>
        <dbReference type="ARBA" id="ARBA00022729"/>
    </source>
</evidence>
<accession>W0UZV8</accession>
<name>W0UZV8_9BURK</name>
<dbReference type="SMART" id="SM00912">
    <property type="entry name" value="Haemagg_act"/>
    <property type="match status" value="1"/>
</dbReference>
<dbReference type="Pfam" id="PF05860">
    <property type="entry name" value="TPS"/>
    <property type="match status" value="1"/>
</dbReference>
<dbReference type="Pfam" id="PF13018">
    <property type="entry name" value="ESPR"/>
    <property type="match status" value="1"/>
</dbReference>
<organism evidence="5 6">
    <name type="scientific">Janthinobacterium agaricidamnosum NBRC 102515 = DSM 9628</name>
    <dbReference type="NCBI Taxonomy" id="1349767"/>
    <lineage>
        <taxon>Bacteria</taxon>
        <taxon>Pseudomonadati</taxon>
        <taxon>Pseudomonadota</taxon>
        <taxon>Betaproteobacteria</taxon>
        <taxon>Burkholderiales</taxon>
        <taxon>Oxalobacteraceae</taxon>
        <taxon>Janthinobacterium</taxon>
    </lineage>
</organism>
<dbReference type="InterPro" id="IPR012334">
    <property type="entry name" value="Pectin_lyas_fold"/>
</dbReference>
<dbReference type="Pfam" id="PF18657">
    <property type="entry name" value="YDG"/>
    <property type="match status" value="11"/>
</dbReference>
<dbReference type="STRING" id="1349767.GJA_1458"/>
<dbReference type="HOGENOM" id="CLU_231824_0_0_4"/>
<dbReference type="InterPro" id="IPR011493">
    <property type="entry name" value="GLUG"/>
</dbReference>
<dbReference type="InterPro" id="IPR024973">
    <property type="entry name" value="ESPR"/>
</dbReference>
<dbReference type="NCBIfam" id="TIGR01901">
    <property type="entry name" value="adhes_NPXG"/>
    <property type="match status" value="1"/>
</dbReference>
<dbReference type="InterPro" id="IPR050909">
    <property type="entry name" value="Bact_Autotransporter_VF"/>
</dbReference>
<keyword evidence="2" id="KW-0964">Secreted</keyword>
<dbReference type="eggNOG" id="COG3210">
    <property type="taxonomic scope" value="Bacteria"/>
</dbReference>
<evidence type="ECO:0000313" key="5">
    <source>
        <dbReference type="EMBL" id="CDG82109.1"/>
    </source>
</evidence>
<dbReference type="Gene3D" id="2.160.20.10">
    <property type="entry name" value="Single-stranded right-handed beta-helix, Pectin lyase-like"/>
    <property type="match status" value="1"/>
</dbReference>
<dbReference type="Pfam" id="PF18676">
    <property type="entry name" value="MBG_2"/>
    <property type="match status" value="1"/>
</dbReference>
<dbReference type="PANTHER" id="PTHR12338:SF8">
    <property type="entry name" value="HEME_HEMOPEXIN-BINDING PROTEIN"/>
    <property type="match status" value="1"/>
</dbReference>
<gene>
    <name evidence="5" type="ORF">GJA_1458</name>
</gene>
<dbReference type="InterPro" id="IPR041286">
    <property type="entry name" value="MBG_2"/>
</dbReference>
<dbReference type="SUPFAM" id="SSF51126">
    <property type="entry name" value="Pectin lyase-like"/>
    <property type="match status" value="1"/>
</dbReference>
<evidence type="ECO:0000313" key="6">
    <source>
        <dbReference type="Proteomes" id="UP000027604"/>
    </source>
</evidence>
<dbReference type="GO" id="GO:0005576">
    <property type="term" value="C:extracellular region"/>
    <property type="evidence" value="ECO:0007669"/>
    <property type="project" value="UniProtKB-SubCell"/>
</dbReference>
<dbReference type="PANTHER" id="PTHR12338">
    <property type="entry name" value="AUTOTRANSPORTER"/>
    <property type="match status" value="1"/>
</dbReference>
<evidence type="ECO:0000256" key="2">
    <source>
        <dbReference type="ARBA" id="ARBA00022525"/>
    </source>
</evidence>
<reference evidence="5 6" key="1">
    <citation type="journal article" date="2015" name="Genome Announc.">
        <title>Genome Sequence of Mushroom Soft-Rot Pathogen Janthinobacterium agaricidamnosum.</title>
        <authorList>
            <person name="Graupner K."/>
            <person name="Lackner G."/>
            <person name="Hertweck C."/>
        </authorList>
    </citation>
    <scope>NUCLEOTIDE SEQUENCE [LARGE SCALE GENOMIC DNA]</scope>
    <source>
        <strain evidence="6">NBRC 102515 / DSM 9628</strain>
    </source>
</reference>
<feature type="domain" description="Filamentous haemagglutinin FhaB/tRNA nuclease CdiA-like TPS" evidence="4">
    <location>
        <begin position="58"/>
        <end position="170"/>
    </location>
</feature>
<evidence type="ECO:0000259" key="4">
    <source>
        <dbReference type="SMART" id="SM00912"/>
    </source>
</evidence>
<protein>
    <submittedName>
        <fullName evidence="5">Filamentous haemagglutinin family N-terminal domain protein</fullName>
    </submittedName>
</protein>